<keyword evidence="2" id="KW-1185">Reference proteome</keyword>
<protein>
    <submittedName>
        <fullName evidence="1">Uncharacterized protein</fullName>
    </submittedName>
</protein>
<name>A0A9P8PRA6_9ASCO</name>
<dbReference type="AlphaFoldDB" id="A0A9P8PRA6"/>
<evidence type="ECO:0000313" key="2">
    <source>
        <dbReference type="Proteomes" id="UP000788993"/>
    </source>
</evidence>
<reference evidence="1" key="1">
    <citation type="journal article" date="2021" name="Open Biol.">
        <title>Shared evolutionary footprints suggest mitochondrial oxidative damage underlies multiple complex I losses in fungi.</title>
        <authorList>
            <person name="Schikora-Tamarit M.A."/>
            <person name="Marcet-Houben M."/>
            <person name="Nosek J."/>
            <person name="Gabaldon T."/>
        </authorList>
    </citation>
    <scope>NUCLEOTIDE SEQUENCE</scope>
    <source>
        <strain evidence="1">NCAIM Y.01608</strain>
    </source>
</reference>
<sequence>MSDADSGLGLSSVIPAKRERTLEVGEISEREEAERACLEERTEGVRVKVGESLADSLGAGSTVEGDLDGLFWTLGLIGVRSGLETIFLTTLGGETGS</sequence>
<comment type="caution">
    <text evidence="1">The sequence shown here is derived from an EMBL/GenBank/DDBJ whole genome shotgun (WGS) entry which is preliminary data.</text>
</comment>
<dbReference type="EMBL" id="JAEUBD010000146">
    <property type="protein sequence ID" value="KAH3676883.1"/>
    <property type="molecule type" value="Genomic_DNA"/>
</dbReference>
<reference evidence="1" key="2">
    <citation type="submission" date="2021-01" db="EMBL/GenBank/DDBJ databases">
        <authorList>
            <person name="Schikora-Tamarit M.A."/>
        </authorList>
    </citation>
    <scope>NUCLEOTIDE SEQUENCE</scope>
    <source>
        <strain evidence="1">NCAIM Y.01608</strain>
    </source>
</reference>
<dbReference type="Proteomes" id="UP000788993">
    <property type="component" value="Unassembled WGS sequence"/>
</dbReference>
<accession>A0A9P8PRA6</accession>
<proteinExistence type="predicted"/>
<evidence type="ECO:0000313" key="1">
    <source>
        <dbReference type="EMBL" id="KAH3676883.1"/>
    </source>
</evidence>
<gene>
    <name evidence="1" type="ORF">OGATHE_001373</name>
</gene>
<organism evidence="1 2">
    <name type="scientific">Ogataea polymorpha</name>
    <dbReference type="NCBI Taxonomy" id="460523"/>
    <lineage>
        <taxon>Eukaryota</taxon>
        <taxon>Fungi</taxon>
        <taxon>Dikarya</taxon>
        <taxon>Ascomycota</taxon>
        <taxon>Saccharomycotina</taxon>
        <taxon>Pichiomycetes</taxon>
        <taxon>Pichiales</taxon>
        <taxon>Pichiaceae</taxon>
        <taxon>Ogataea</taxon>
    </lineage>
</organism>